<dbReference type="SUPFAM" id="SSF52151">
    <property type="entry name" value="FabD/lysophospholipase-like"/>
    <property type="match status" value="1"/>
</dbReference>
<accession>A0A423US67</accession>
<dbReference type="GO" id="GO:0004312">
    <property type="term" value="F:fatty acid synthase activity"/>
    <property type="evidence" value="ECO:0007669"/>
    <property type="project" value="TreeGrafter"/>
</dbReference>
<dbReference type="Gene3D" id="3.30.70.3290">
    <property type="match status" value="1"/>
</dbReference>
<evidence type="ECO:0000313" key="11">
    <source>
        <dbReference type="Proteomes" id="UP000285596"/>
    </source>
</evidence>
<dbReference type="PANTHER" id="PTHR43775">
    <property type="entry name" value="FATTY ACID SYNTHASE"/>
    <property type="match status" value="1"/>
</dbReference>
<comment type="caution">
    <text evidence="10">The sequence shown here is derived from an EMBL/GenBank/DDBJ whole genome shotgun (WGS) entry which is preliminary data.</text>
</comment>
<dbReference type="PANTHER" id="PTHR43775:SF51">
    <property type="entry name" value="INACTIVE PHENOLPHTHIOCEROL SYNTHESIS POLYKETIDE SYNTHASE TYPE I PKS1-RELATED"/>
    <property type="match status" value="1"/>
</dbReference>
<proteinExistence type="predicted"/>
<keyword evidence="7 10" id="KW-0012">Acyltransferase</keyword>
<dbReference type="Gene3D" id="3.30.559.30">
    <property type="entry name" value="Nonribosomal peptide synthetase, condensation domain"/>
    <property type="match status" value="1"/>
</dbReference>
<reference evidence="10 11" key="1">
    <citation type="submission" date="2018-08" db="EMBL/GenBank/DDBJ databases">
        <title>Streptomyces globisporus 1912-4Crt, whole genome shotgun sequence.</title>
        <authorList>
            <person name="Matselyukh B."/>
        </authorList>
    </citation>
    <scope>NUCLEOTIDE SEQUENCE [LARGE SCALE GENOMIC DNA]</scope>
    <source>
        <strain evidence="10 11">1912-4Crt</strain>
    </source>
</reference>
<dbReference type="Pfam" id="PF00698">
    <property type="entry name" value="Acyl_transf_1"/>
    <property type="match status" value="1"/>
</dbReference>
<comment type="cofactor">
    <cofactor evidence="1">
        <name>pantetheine 4'-phosphate</name>
        <dbReference type="ChEBI" id="CHEBI:47942"/>
    </cofactor>
</comment>
<feature type="domain" description="Carrier" evidence="9">
    <location>
        <begin position="924"/>
        <end position="998"/>
    </location>
</feature>
<dbReference type="InterPro" id="IPR050091">
    <property type="entry name" value="PKS_NRPS_Biosynth_Enz"/>
</dbReference>
<dbReference type="GO" id="GO:0006633">
    <property type="term" value="P:fatty acid biosynthetic process"/>
    <property type="evidence" value="ECO:0007669"/>
    <property type="project" value="TreeGrafter"/>
</dbReference>
<evidence type="ECO:0000313" key="10">
    <source>
        <dbReference type="EMBL" id="ROV65199.1"/>
    </source>
</evidence>
<gene>
    <name evidence="10" type="ORF">D3105_28745</name>
</gene>
<sequence>RPKPPAATSVARRHHTFVLSAASPDALVRLKGDVAEHLAAHPDTDGGDLAWTLQNRQRQLPYRYAVDFDDVGRLTARLRESLDADERPVHLGRATRRGVHFLFTGTGSQHLGMARDLYEREESFRAHLDECFSLAESLGNPVPREVFFGDDAATEKRLNSMETAQIVLFMLEYSVARTLIGWGVTPKGMIGHSTGELAAACVAGVFSLADGIRLVQARGGLMAATPEGAMTSVKAARDTVAAMLPDGLVIATVNSPQDCTVSGSVADVTEFEERCAERGVEFNRVKDLAHAAHSPYMDSMLDGFREVARQVTFGPPRIPYVSNVTGTWITPQEAMDPEYYCAHIRRTVLFEAGVETVLDRGDSLFVEVGPGKTLSSFVRTIGRASGRDVTAVNMLRHRMETLGDDAHLARVVGRLWEAGVALDWKAFHSAHPHRKLRLPLYPFDRTEYPVDVTEFHRMLADVGEPADHPAAGSARTGAAEGAPGTDSATASAVPGPALAPAWSRTLLPRLREREKPRLPVVFTDDAPKLRRVLEELPHWRTLYVTFGAAYRFDGPSGAVVRPDHPEDLRQLLEDLDENALAGDSFLVHREDHAAAVRLARDLCAAVPGMRDPGVTEVLLLDSGDHLRNRPDFLPRVIGLNHESPGVRTRVLRCDAPLTGRGGRAAWREGLRRELRRDGAQEAAVRYTGDERFTPVMAPLPGHQEPAGARTGRTAVLCRSGDTGRVLAALTSGPLDRAVHVLPIGLDDMPAAHEGTGRITVAECVTGATWSAVTSTAAARLRELGGIDEIVLWDTPRTREGEGFGHAERRALAGALRDAARQRGAGLLILSRPELDRQGWTADVTRWFAENELIDAALRQTGPLTRLYSFAHVVDDGFSALRLLARLYDSGIPVAYHGMEITALRPVPPLPGEQSGSPAGDVPQRGRQDVTTLMRRELTDLLGFDDIDPRDDIFDIGLDSVRLVRFLSVLEEHGHKVLAGEVYNHSSIEALARFLAAGTREEPEETSEAAETSAPDVTPDHSADDPADNAAPDLADVLRTLDTHAGQLRTALAAQPVKWTYPATAMQKHHFASGSRLQLYVLEFDEPVDADALERALRDVIGRHGLLRSFLTRSFGRLRWKEFEAPKNIALPRVDLSALPPAQRKQARARIVGREWSVGSDFLDKPLYEVALLTYHEKAHELLFRFDHSIFDAASGQTLRTDLLRRYEELVSGTGRAMPAAKSFRHLQRRIHQGPVDITAAGIVEKFDLRRYARAGRTILDRSAPYAGGPMHRVRHVVDLDAFRSADGTEAEPFSLALHLYARTVARLLSVDEVSAEIVVRARRFGNEDFGEVIGMALDSLPLVVPVDGSGYDDGLAVAVQDKIRALGRHHVGFLDLGHDLRSRLAHHKAVAATKGLGGRASCVFNFAGQAEGEYDAAWEAAMDQPSENEGADGYADCFCAARTGDGRLELFVMSRWADGPEDISGILAEEARRLVRDRSARHENSTTGMRSS</sequence>
<dbReference type="Gene3D" id="1.10.1200.10">
    <property type="entry name" value="ACP-like"/>
    <property type="match status" value="1"/>
</dbReference>
<evidence type="ECO:0000256" key="8">
    <source>
        <dbReference type="SAM" id="MobiDB-lite"/>
    </source>
</evidence>
<dbReference type="InterPro" id="IPR020806">
    <property type="entry name" value="PKS_PP-bd"/>
</dbReference>
<dbReference type="GO" id="GO:0031177">
    <property type="term" value="F:phosphopantetheine binding"/>
    <property type="evidence" value="ECO:0007669"/>
    <property type="project" value="InterPro"/>
</dbReference>
<dbReference type="SUPFAM" id="SSF52777">
    <property type="entry name" value="CoA-dependent acyltransferases"/>
    <property type="match status" value="1"/>
</dbReference>
<dbReference type="RefSeq" id="WP_118905881.1">
    <property type="nucleotide sequence ID" value="NZ_QWFA01000207.1"/>
</dbReference>
<evidence type="ECO:0000256" key="3">
    <source>
        <dbReference type="ARBA" id="ARBA00022553"/>
    </source>
</evidence>
<keyword evidence="6" id="KW-0511">Multifunctional enzyme</keyword>
<dbReference type="Pfam" id="PF00668">
    <property type="entry name" value="Condensation"/>
    <property type="match status" value="1"/>
</dbReference>
<feature type="region of interest" description="Disordered" evidence="8">
    <location>
        <begin position="907"/>
        <end position="926"/>
    </location>
</feature>
<keyword evidence="5" id="KW-0045">Antibiotic biosynthesis</keyword>
<dbReference type="InterPro" id="IPR023213">
    <property type="entry name" value="CAT-like_dom_sf"/>
</dbReference>
<evidence type="ECO:0000256" key="2">
    <source>
        <dbReference type="ARBA" id="ARBA00022450"/>
    </source>
</evidence>
<dbReference type="Gene3D" id="3.40.366.10">
    <property type="entry name" value="Malonyl-Coenzyme A Acyl Carrier Protein, domain 2"/>
    <property type="match status" value="1"/>
</dbReference>
<evidence type="ECO:0000256" key="7">
    <source>
        <dbReference type="ARBA" id="ARBA00023315"/>
    </source>
</evidence>
<dbReference type="InterPro" id="IPR014043">
    <property type="entry name" value="Acyl_transferase_dom"/>
</dbReference>
<dbReference type="SUPFAM" id="SSF55048">
    <property type="entry name" value="Probable ACP-binding domain of malonyl-CoA ACP transacylase"/>
    <property type="match status" value="1"/>
</dbReference>
<dbReference type="GO" id="GO:0017000">
    <property type="term" value="P:antibiotic biosynthetic process"/>
    <property type="evidence" value="ECO:0007669"/>
    <property type="project" value="UniProtKB-KW"/>
</dbReference>
<evidence type="ECO:0000256" key="5">
    <source>
        <dbReference type="ARBA" id="ARBA00023194"/>
    </source>
</evidence>
<feature type="region of interest" description="Disordered" evidence="8">
    <location>
        <begin position="464"/>
        <end position="496"/>
    </location>
</feature>
<keyword evidence="4 10" id="KW-0808">Transferase</keyword>
<dbReference type="SMART" id="SM00827">
    <property type="entry name" value="PKS_AT"/>
    <property type="match status" value="1"/>
</dbReference>
<name>A0A423US67_STRGL</name>
<dbReference type="InterPro" id="IPR009081">
    <property type="entry name" value="PP-bd_ACP"/>
</dbReference>
<evidence type="ECO:0000256" key="4">
    <source>
        <dbReference type="ARBA" id="ARBA00022679"/>
    </source>
</evidence>
<dbReference type="SMART" id="SM00823">
    <property type="entry name" value="PKS_PP"/>
    <property type="match status" value="1"/>
</dbReference>
<dbReference type="Pfam" id="PF22621">
    <property type="entry name" value="CurL-like_PKS_C"/>
    <property type="match status" value="1"/>
</dbReference>
<evidence type="ECO:0000256" key="6">
    <source>
        <dbReference type="ARBA" id="ARBA00023268"/>
    </source>
</evidence>
<dbReference type="Gene3D" id="3.30.559.10">
    <property type="entry name" value="Chloramphenicol acetyltransferase-like domain"/>
    <property type="match status" value="1"/>
</dbReference>
<dbReference type="EMBL" id="QWFA01000207">
    <property type="protein sequence ID" value="ROV65199.1"/>
    <property type="molecule type" value="Genomic_DNA"/>
</dbReference>
<dbReference type="Proteomes" id="UP000285596">
    <property type="component" value="Unassembled WGS sequence"/>
</dbReference>
<dbReference type="InterPro" id="IPR001227">
    <property type="entry name" value="Ac_transferase_dom_sf"/>
</dbReference>
<dbReference type="InterPro" id="IPR001242">
    <property type="entry name" value="Condensation_dom"/>
</dbReference>
<keyword evidence="2" id="KW-0596">Phosphopantetheine</keyword>
<dbReference type="SUPFAM" id="SSF47336">
    <property type="entry name" value="ACP-like"/>
    <property type="match status" value="1"/>
</dbReference>
<organism evidence="10 11">
    <name type="scientific">Streptomyces globisporus</name>
    <dbReference type="NCBI Taxonomy" id="1908"/>
    <lineage>
        <taxon>Bacteria</taxon>
        <taxon>Bacillati</taxon>
        <taxon>Actinomycetota</taxon>
        <taxon>Actinomycetes</taxon>
        <taxon>Kitasatosporales</taxon>
        <taxon>Streptomycetaceae</taxon>
        <taxon>Streptomyces</taxon>
    </lineage>
</organism>
<dbReference type="InterPro" id="IPR016036">
    <property type="entry name" value="Malonyl_transacylase_ACP-bd"/>
</dbReference>
<keyword evidence="3" id="KW-0597">Phosphoprotein</keyword>
<dbReference type="PROSITE" id="PS50075">
    <property type="entry name" value="CARRIER"/>
    <property type="match status" value="1"/>
</dbReference>
<evidence type="ECO:0000256" key="1">
    <source>
        <dbReference type="ARBA" id="ARBA00001957"/>
    </source>
</evidence>
<dbReference type="InterPro" id="IPR036736">
    <property type="entry name" value="ACP-like_sf"/>
</dbReference>
<dbReference type="Gene3D" id="3.30.70.250">
    <property type="entry name" value="Malonyl-CoA ACP transacylase, ACP-binding"/>
    <property type="match status" value="1"/>
</dbReference>
<dbReference type="InterPro" id="IPR016035">
    <property type="entry name" value="Acyl_Trfase/lysoPLipase"/>
</dbReference>
<evidence type="ECO:0000259" key="9">
    <source>
        <dbReference type="PROSITE" id="PS50075"/>
    </source>
</evidence>
<feature type="non-terminal residue" evidence="10">
    <location>
        <position position="1"/>
    </location>
</feature>
<dbReference type="Pfam" id="PF00550">
    <property type="entry name" value="PP-binding"/>
    <property type="match status" value="1"/>
</dbReference>
<feature type="region of interest" description="Disordered" evidence="8">
    <location>
        <begin position="997"/>
        <end position="1030"/>
    </location>
</feature>
<protein>
    <submittedName>
        <fullName evidence="10">Acyltransferase domain-containing protein</fullName>
    </submittedName>
</protein>